<dbReference type="PROSITE" id="PS50110">
    <property type="entry name" value="RESPONSE_REGULATORY"/>
    <property type="match status" value="1"/>
</dbReference>
<dbReference type="SUPFAM" id="SSF109604">
    <property type="entry name" value="HD-domain/PDEase-like"/>
    <property type="match status" value="1"/>
</dbReference>
<dbReference type="SMART" id="SM00448">
    <property type="entry name" value="REC"/>
    <property type="match status" value="1"/>
</dbReference>
<dbReference type="OrthoDB" id="9763857at2"/>
<dbReference type="InterPro" id="IPR003607">
    <property type="entry name" value="HD/PDEase_dom"/>
</dbReference>
<keyword evidence="5" id="KW-1185">Reference proteome</keyword>
<dbReference type="GO" id="GO:0008081">
    <property type="term" value="F:phosphoric diester hydrolase activity"/>
    <property type="evidence" value="ECO:0007669"/>
    <property type="project" value="UniProtKB-ARBA"/>
</dbReference>
<protein>
    <submittedName>
        <fullName evidence="4">Putative two-component system response regulator</fullName>
    </submittedName>
</protein>
<evidence type="ECO:0000313" key="5">
    <source>
        <dbReference type="Proteomes" id="UP000248395"/>
    </source>
</evidence>
<sequence>MSHVIVVDDNDTNLLLLRHILQKLDGVTVDTFADPLQALEWCRQNEPDLILLDYMMPEMDGLEFMRRFFALPQRQDVPVVMVTADTERDVRHLALQQGARDFLTKPVDKVELTVRVSNLLALRKSTQKLANRAAWLLEEVKQATTEIRAREKEAILRLSRAAEYRDPETGAHLLRMSAYTRLIARQLGLPLSEQEMLQEAAPMHDIGKVGIPDAILLKPGRLTEQEMAVMRQHPLFGHEILAGSVSPLLQCAAVVALSHHEKFDGSGYPHGLAGQDIPLWGRIVAVADVFDALTSARPYKQAWTLERARQHLETQRGRHFDPDCVDALFALWPEVMIIRQRHADEQDTLSPPADHRGAGHA</sequence>
<evidence type="ECO:0000259" key="3">
    <source>
        <dbReference type="PROSITE" id="PS51832"/>
    </source>
</evidence>
<feature type="domain" description="Response regulatory" evidence="2">
    <location>
        <begin position="3"/>
        <end position="120"/>
    </location>
</feature>
<dbReference type="Gene3D" id="1.10.3210.10">
    <property type="entry name" value="Hypothetical protein af1432"/>
    <property type="match status" value="1"/>
</dbReference>
<dbReference type="InterPro" id="IPR011006">
    <property type="entry name" value="CheY-like_superfamily"/>
</dbReference>
<organism evidence="4 5">
    <name type="scientific">Aquitalea magnusonii</name>
    <dbReference type="NCBI Taxonomy" id="332411"/>
    <lineage>
        <taxon>Bacteria</taxon>
        <taxon>Pseudomonadati</taxon>
        <taxon>Pseudomonadota</taxon>
        <taxon>Betaproteobacteria</taxon>
        <taxon>Neisseriales</taxon>
        <taxon>Chromobacteriaceae</taxon>
        <taxon>Aquitalea</taxon>
    </lineage>
</organism>
<dbReference type="AlphaFoldDB" id="A0A318JMG4"/>
<dbReference type="PANTHER" id="PTHR45228:SF1">
    <property type="entry name" value="CYCLIC DI-GMP PHOSPHODIESTERASE TM_0186"/>
    <property type="match status" value="1"/>
</dbReference>
<dbReference type="SUPFAM" id="SSF52172">
    <property type="entry name" value="CheY-like"/>
    <property type="match status" value="1"/>
</dbReference>
<proteinExistence type="predicted"/>
<dbReference type="PROSITE" id="PS51832">
    <property type="entry name" value="HD_GYP"/>
    <property type="match status" value="1"/>
</dbReference>
<reference evidence="4 5" key="1">
    <citation type="submission" date="2018-05" db="EMBL/GenBank/DDBJ databases">
        <title>Genomic Encyclopedia of Type Strains, Phase IV (KMG-IV): sequencing the most valuable type-strain genomes for metagenomic binning, comparative biology and taxonomic classification.</title>
        <authorList>
            <person name="Goeker M."/>
        </authorList>
    </citation>
    <scope>NUCLEOTIDE SEQUENCE [LARGE SCALE GENOMIC DNA]</scope>
    <source>
        <strain evidence="4 5">DSM 25134</strain>
    </source>
</reference>
<evidence type="ECO:0000259" key="2">
    <source>
        <dbReference type="PROSITE" id="PS50110"/>
    </source>
</evidence>
<accession>A0A318JMG4</accession>
<evidence type="ECO:0000256" key="1">
    <source>
        <dbReference type="PROSITE-ProRule" id="PRU00169"/>
    </source>
</evidence>
<name>A0A318JMG4_9NEIS</name>
<gene>
    <name evidence="4" type="ORF">DFR38_106133</name>
</gene>
<evidence type="ECO:0000313" key="4">
    <source>
        <dbReference type="EMBL" id="PXX48756.1"/>
    </source>
</evidence>
<dbReference type="PANTHER" id="PTHR45228">
    <property type="entry name" value="CYCLIC DI-GMP PHOSPHODIESTERASE TM_0186-RELATED"/>
    <property type="match status" value="1"/>
</dbReference>
<dbReference type="InterPro" id="IPR037522">
    <property type="entry name" value="HD_GYP_dom"/>
</dbReference>
<dbReference type="Pfam" id="PF00072">
    <property type="entry name" value="Response_reg"/>
    <property type="match status" value="1"/>
</dbReference>
<keyword evidence="1" id="KW-0597">Phosphoprotein</keyword>
<dbReference type="InterPro" id="IPR052020">
    <property type="entry name" value="Cyclic_di-GMP/3'3'-cGAMP_PDE"/>
</dbReference>
<feature type="domain" description="HD-GYP" evidence="3">
    <location>
        <begin position="147"/>
        <end position="344"/>
    </location>
</feature>
<feature type="modified residue" description="4-aspartylphosphate" evidence="1">
    <location>
        <position position="53"/>
    </location>
</feature>
<dbReference type="RefSeq" id="WP_059286088.1">
    <property type="nucleotide sequence ID" value="NZ_LNQU01000056.1"/>
</dbReference>
<dbReference type="InterPro" id="IPR001789">
    <property type="entry name" value="Sig_transdc_resp-reg_receiver"/>
</dbReference>
<dbReference type="Gene3D" id="3.40.50.2300">
    <property type="match status" value="1"/>
</dbReference>
<dbReference type="CDD" id="cd17551">
    <property type="entry name" value="REC_RpfG-like"/>
    <property type="match status" value="1"/>
</dbReference>
<dbReference type="CDD" id="cd00077">
    <property type="entry name" value="HDc"/>
    <property type="match status" value="1"/>
</dbReference>
<dbReference type="EMBL" id="QJKC01000006">
    <property type="protein sequence ID" value="PXX48756.1"/>
    <property type="molecule type" value="Genomic_DNA"/>
</dbReference>
<dbReference type="GO" id="GO:0000160">
    <property type="term" value="P:phosphorelay signal transduction system"/>
    <property type="evidence" value="ECO:0007669"/>
    <property type="project" value="InterPro"/>
</dbReference>
<dbReference type="SMART" id="SM00471">
    <property type="entry name" value="HDc"/>
    <property type="match status" value="1"/>
</dbReference>
<comment type="caution">
    <text evidence="4">The sequence shown here is derived from an EMBL/GenBank/DDBJ whole genome shotgun (WGS) entry which is preliminary data.</text>
</comment>
<dbReference type="Proteomes" id="UP000248395">
    <property type="component" value="Unassembled WGS sequence"/>
</dbReference>
<dbReference type="Pfam" id="PF13487">
    <property type="entry name" value="HD_5"/>
    <property type="match status" value="1"/>
</dbReference>